<feature type="compositionally biased region" description="Basic and acidic residues" evidence="1">
    <location>
        <begin position="188"/>
        <end position="222"/>
    </location>
</feature>
<proteinExistence type="predicted"/>
<name>A0AAU9JCD3_9CILI</name>
<evidence type="ECO:0000313" key="3">
    <source>
        <dbReference type="Proteomes" id="UP001162131"/>
    </source>
</evidence>
<dbReference type="AlphaFoldDB" id="A0AAU9JCD3"/>
<organism evidence="2 3">
    <name type="scientific">Blepharisma stoltei</name>
    <dbReference type="NCBI Taxonomy" id="1481888"/>
    <lineage>
        <taxon>Eukaryota</taxon>
        <taxon>Sar</taxon>
        <taxon>Alveolata</taxon>
        <taxon>Ciliophora</taxon>
        <taxon>Postciliodesmatophora</taxon>
        <taxon>Heterotrichea</taxon>
        <taxon>Heterotrichida</taxon>
        <taxon>Blepharismidae</taxon>
        <taxon>Blepharisma</taxon>
    </lineage>
</organism>
<feature type="region of interest" description="Disordered" evidence="1">
    <location>
        <begin position="139"/>
        <end position="222"/>
    </location>
</feature>
<sequence>MKEAALCAIIKGFEHSKKLHGIDEQKIRSLIQGLDFDQEPFFIKIRELISNVVCKLGPQKACETFHLPSSMSEYFTSSSSPSENASESDLTKEKKKIAIKMSMSGKNTAEIALKLGVRETMIQQWIKAVKKHIGTKKRKINENEEVRGEMDSEGSEMPSDEGSSDMDSFEDSDEEKPKKGKNAKKKIEKMPAKKKEEKKEEKKVEKKPDKIEKKAEEKKNNDLKAAALNSQLKNAVANLDPFDDLYLEAALT</sequence>
<reference evidence="2" key="1">
    <citation type="submission" date="2021-09" db="EMBL/GenBank/DDBJ databases">
        <authorList>
            <consortium name="AG Swart"/>
            <person name="Singh M."/>
            <person name="Singh A."/>
            <person name="Seah K."/>
            <person name="Emmerich C."/>
        </authorList>
    </citation>
    <scope>NUCLEOTIDE SEQUENCE</scope>
    <source>
        <strain evidence="2">ATCC30299</strain>
    </source>
</reference>
<feature type="compositionally biased region" description="Acidic residues" evidence="1">
    <location>
        <begin position="151"/>
        <end position="174"/>
    </location>
</feature>
<gene>
    <name evidence="2" type="ORF">BSTOLATCC_MIC28545</name>
</gene>
<keyword evidence="3" id="KW-1185">Reference proteome</keyword>
<accession>A0AAU9JCD3</accession>
<dbReference type="EMBL" id="CAJZBQ010000028">
    <property type="protein sequence ID" value="CAG9321258.1"/>
    <property type="molecule type" value="Genomic_DNA"/>
</dbReference>
<dbReference type="Proteomes" id="UP001162131">
    <property type="component" value="Unassembled WGS sequence"/>
</dbReference>
<evidence type="ECO:0000313" key="2">
    <source>
        <dbReference type="EMBL" id="CAG9321258.1"/>
    </source>
</evidence>
<protein>
    <submittedName>
        <fullName evidence="2">Uncharacterized protein</fullName>
    </submittedName>
</protein>
<comment type="caution">
    <text evidence="2">The sequence shown here is derived from an EMBL/GenBank/DDBJ whole genome shotgun (WGS) entry which is preliminary data.</text>
</comment>
<feature type="compositionally biased region" description="Basic and acidic residues" evidence="1">
    <location>
        <begin position="140"/>
        <end position="150"/>
    </location>
</feature>
<feature type="compositionally biased region" description="Basic residues" evidence="1">
    <location>
        <begin position="178"/>
        <end position="187"/>
    </location>
</feature>
<evidence type="ECO:0000256" key="1">
    <source>
        <dbReference type="SAM" id="MobiDB-lite"/>
    </source>
</evidence>